<evidence type="ECO:0000313" key="2">
    <source>
        <dbReference type="Proteomes" id="UP001501771"/>
    </source>
</evidence>
<name>A0ABN2Z1J2_9ACTN</name>
<dbReference type="Proteomes" id="UP001501771">
    <property type="component" value="Unassembled WGS sequence"/>
</dbReference>
<organism evidence="1 2">
    <name type="scientific">Nocardioides koreensis</name>
    <dbReference type="NCBI Taxonomy" id="433651"/>
    <lineage>
        <taxon>Bacteria</taxon>
        <taxon>Bacillati</taxon>
        <taxon>Actinomycetota</taxon>
        <taxon>Actinomycetes</taxon>
        <taxon>Propionibacteriales</taxon>
        <taxon>Nocardioidaceae</taxon>
        <taxon>Nocardioides</taxon>
    </lineage>
</organism>
<keyword evidence="2" id="KW-1185">Reference proteome</keyword>
<dbReference type="InterPro" id="IPR045390">
    <property type="entry name" value="ABC-3C_MC3"/>
</dbReference>
<dbReference type="EMBL" id="BAAAQR010000001">
    <property type="protein sequence ID" value="GAA2135369.1"/>
    <property type="molecule type" value="Genomic_DNA"/>
</dbReference>
<reference evidence="1 2" key="1">
    <citation type="journal article" date="2019" name="Int. J. Syst. Evol. Microbiol.">
        <title>The Global Catalogue of Microorganisms (GCM) 10K type strain sequencing project: providing services to taxonomists for standard genome sequencing and annotation.</title>
        <authorList>
            <consortium name="The Broad Institute Genomics Platform"/>
            <consortium name="The Broad Institute Genome Sequencing Center for Infectious Disease"/>
            <person name="Wu L."/>
            <person name="Ma J."/>
        </authorList>
    </citation>
    <scope>NUCLEOTIDE SEQUENCE [LARGE SCALE GENOMIC DNA]</scope>
    <source>
        <strain evidence="1 2">JCM 16022</strain>
    </source>
</reference>
<evidence type="ECO:0000313" key="1">
    <source>
        <dbReference type="EMBL" id="GAA2135369.1"/>
    </source>
</evidence>
<dbReference type="Pfam" id="PF20131">
    <property type="entry name" value="MC3"/>
    <property type="match status" value="1"/>
</dbReference>
<accession>A0ABN2Z1J2</accession>
<protein>
    <submittedName>
        <fullName evidence="1">Uncharacterized protein</fullName>
    </submittedName>
</protein>
<sequence length="150" mass="15965">MLNPALLATVIAAAAIEYERADGEPMPWPLTFLVAPLVVHRGTRNALPRDTRTHLGNWVGQNPLIHAGIAPRAQSLAEPVREGLRFGLAHSMLTVDEQGRLTGALADGPKVSPKRNTEVDQMVAKAGLVGKWLAKIDQPATAFAVLGVAP</sequence>
<comment type="caution">
    <text evidence="1">The sequence shown here is derived from an EMBL/GenBank/DDBJ whole genome shotgun (WGS) entry which is preliminary data.</text>
</comment>
<proteinExistence type="predicted"/>
<gene>
    <name evidence="1" type="ORF">GCM10009844_00580</name>
</gene>